<geneLocation type="plasmid" evidence="1">
    <name>pKP04VIM</name>
</geneLocation>
<accession>A0A1B1LQK9</accession>
<dbReference type="RefSeq" id="WP_017901020.1">
    <property type="nucleotide sequence ID" value="NZ_AP018583.1"/>
</dbReference>
<evidence type="ECO:0000313" key="1">
    <source>
        <dbReference type="EMBL" id="ANS55309.1"/>
    </source>
</evidence>
<sequence length="104" mass="11561">MTNKDVSKAISVKDKEALHLEVVDGKLAVKRICEDFVIVNLNDIPSNREELIHFNNKYLAPNGLGIDAESLSDVKVEQLIETIKETFTKENGVATMTDYTGPLN</sequence>
<keyword evidence="1" id="KW-0614">Plasmid</keyword>
<evidence type="ECO:0000313" key="2">
    <source>
        <dbReference type="EMBL" id="BDB30996.1"/>
    </source>
</evidence>
<dbReference type="Proteomes" id="UP001319930">
    <property type="component" value="Plasmid pNUITM-VK2"/>
</dbReference>
<reference evidence="1" key="1">
    <citation type="submission" date="2015-12" db="EMBL/GenBank/DDBJ databases">
        <title>Klebsiella pneumoniae strain KP04 plasmid pKP04VIM, complete sequence.</title>
        <authorList>
            <person name="Li R."/>
            <person name="Lin D."/>
            <person name="Chen C."/>
        </authorList>
    </citation>
    <scope>NUCLEOTIDE SEQUENCE</scope>
    <source>
        <plasmid evidence="1">pKP04VIM</plasmid>
    </source>
</reference>
<dbReference type="GeneID" id="93756874"/>
<geneLocation type="plasmid" evidence="2 3">
    <name>pNUITM-VK2</name>
</geneLocation>
<reference evidence="2 3" key="2">
    <citation type="submission" date="2021-09" db="EMBL/GenBank/DDBJ databases">
        <title>Whole genome sequencing of antimicrobial-resistant bacteria isolated from aquatic animals, plants, and environment in Asia.</title>
        <authorList>
            <person name="Hirabayashi A."/>
            <person name="Suzuki M."/>
        </authorList>
    </citation>
    <scope>NUCLEOTIDE SEQUENCE [LARGE SCALE GENOMIC DNA]</scope>
    <source>
        <strain evidence="2 3">NUITM-VK2</strain>
        <plasmid evidence="2 3">pNUITM-VK2</plasmid>
    </source>
</reference>
<gene>
    <name evidence="2" type="ORF">NUITMVK2_1100</name>
</gene>
<proteinExistence type="predicted"/>
<dbReference type="PATRIC" id="fig|573.1650.peg.5667"/>
<dbReference type="EMBL" id="AP025164">
    <property type="protein sequence ID" value="BDB30996.1"/>
    <property type="molecule type" value="Genomic_DNA"/>
</dbReference>
<organism evidence="1">
    <name type="scientific">Klebsiella pneumoniae</name>
    <dbReference type="NCBI Taxonomy" id="573"/>
    <lineage>
        <taxon>Bacteria</taxon>
        <taxon>Pseudomonadati</taxon>
        <taxon>Pseudomonadota</taxon>
        <taxon>Gammaproteobacteria</taxon>
        <taxon>Enterobacterales</taxon>
        <taxon>Enterobacteriaceae</taxon>
        <taxon>Klebsiella/Raoultella group</taxon>
        <taxon>Klebsiella</taxon>
        <taxon>Klebsiella pneumoniae complex</taxon>
    </lineage>
</organism>
<evidence type="ECO:0000313" key="3">
    <source>
        <dbReference type="Proteomes" id="UP001319930"/>
    </source>
</evidence>
<name>A0A1B1LQK9_KLEPN</name>
<protein>
    <submittedName>
        <fullName evidence="1">Uncharacterized protein</fullName>
    </submittedName>
</protein>
<dbReference type="AlphaFoldDB" id="A0A1B1LQK9"/>
<dbReference type="EMBL" id="KU318421">
    <property type="protein sequence ID" value="ANS55309.1"/>
    <property type="molecule type" value="Genomic_DNA"/>
</dbReference>